<dbReference type="EMBL" id="CP060724">
    <property type="protein sequence ID" value="QNN75209.1"/>
    <property type="molecule type" value="Genomic_DNA"/>
</dbReference>
<evidence type="ECO:0000256" key="3">
    <source>
        <dbReference type="ARBA" id="ARBA00022737"/>
    </source>
</evidence>
<gene>
    <name evidence="11" type="ORF">H9L19_07540</name>
</gene>
<dbReference type="SUPFAM" id="SSF54631">
    <property type="entry name" value="CBS-domain pair"/>
    <property type="match status" value="1"/>
</dbReference>
<keyword evidence="8" id="KW-0997">Cell inner membrane</keyword>
<evidence type="ECO:0000256" key="1">
    <source>
        <dbReference type="ARBA" id="ARBA00005417"/>
    </source>
</evidence>
<comment type="subcellular location">
    <subcellularLocation>
        <location evidence="8">Cell inner membrane</location>
        <topology evidence="8">Peripheral membrane protein</topology>
    </subcellularLocation>
</comment>
<evidence type="ECO:0000256" key="6">
    <source>
        <dbReference type="ARBA" id="ARBA00023122"/>
    </source>
</evidence>
<keyword evidence="4 8" id="KW-0547">Nucleotide-binding</keyword>
<comment type="similarity">
    <text evidence="1 8">Belongs to the ABC transporter superfamily.</text>
</comment>
<dbReference type="InterPro" id="IPR027417">
    <property type="entry name" value="P-loop_NTPase"/>
</dbReference>
<keyword evidence="8" id="KW-1003">Cell membrane</keyword>
<dbReference type="GO" id="GO:0016887">
    <property type="term" value="F:ATP hydrolysis activity"/>
    <property type="evidence" value="ECO:0007669"/>
    <property type="project" value="UniProtKB-UniRule"/>
</dbReference>
<dbReference type="SMART" id="SM00382">
    <property type="entry name" value="AAA"/>
    <property type="match status" value="1"/>
</dbReference>
<name>A0A7G9T534_9LACO</name>
<evidence type="ECO:0000313" key="11">
    <source>
        <dbReference type="EMBL" id="QNN75209.1"/>
    </source>
</evidence>
<feature type="domain" description="ABC transporter" evidence="9">
    <location>
        <begin position="21"/>
        <end position="255"/>
    </location>
</feature>
<dbReference type="Pfam" id="PF00005">
    <property type="entry name" value="ABC_tran"/>
    <property type="match status" value="1"/>
</dbReference>
<dbReference type="PANTHER" id="PTHR43117:SF3">
    <property type="entry name" value="CHOLINE TRANSPORT ATP-BINDING PROTEIN OPUBA"/>
    <property type="match status" value="1"/>
</dbReference>
<dbReference type="SUPFAM" id="SSF52540">
    <property type="entry name" value="P-loop containing nucleoside triphosphate hydrolases"/>
    <property type="match status" value="1"/>
</dbReference>
<evidence type="ECO:0000256" key="7">
    <source>
        <dbReference type="PROSITE-ProRule" id="PRU00703"/>
    </source>
</evidence>
<dbReference type="GO" id="GO:0006865">
    <property type="term" value="P:amino acid transport"/>
    <property type="evidence" value="ECO:0007669"/>
    <property type="project" value="UniProtKB-UniRule"/>
</dbReference>
<accession>A0A7G9T534</accession>
<dbReference type="Gene3D" id="3.40.50.300">
    <property type="entry name" value="P-loop containing nucleotide triphosphate hydrolases"/>
    <property type="match status" value="1"/>
</dbReference>
<evidence type="ECO:0000259" key="10">
    <source>
        <dbReference type="PROSITE" id="PS51371"/>
    </source>
</evidence>
<evidence type="ECO:0000256" key="8">
    <source>
        <dbReference type="RuleBase" id="RU369116"/>
    </source>
</evidence>
<sequence length="400" mass="44948">MSQKDLTDWSLFIGRGLMSYLKYSHITKRYQNGAIGVNDVSFEADAGEFIVLIGTSGSGKTTLLRMINRLVTPTKGELILDGQNIKKMDAIALRRKIGYVVQSIGLMPHMTIRQNMMLVPSLLKWSKERQEEKATELIKLVDLDESILDRFPAQLSGGQQQRIGVARALAAEQDIILMDEPFGALDPITREHVQQLVKKLQMKLKKTIIFVTHDMDEALKLATHIGVMDHGQLIQYATPNEILQHPASEFVAKLIGEERLLAAQQQTMTVTELMKTQPATVLPSASIRQAIEIMQQRSVDTLLVVDETHHLLGVMSLAMLDQSFGHATRVADIYSEDIESVYSDDLLRSIVGRLLQNELNYIPVVNQEHVLLGLVTRRNLVELMYNTVWGTPINENEVKS</sequence>
<evidence type="ECO:0000313" key="12">
    <source>
        <dbReference type="Proteomes" id="UP000515800"/>
    </source>
</evidence>
<dbReference type="PROSITE" id="PS51371">
    <property type="entry name" value="CBS"/>
    <property type="match status" value="2"/>
</dbReference>
<evidence type="ECO:0000259" key="9">
    <source>
        <dbReference type="PROSITE" id="PS50893"/>
    </source>
</evidence>
<protein>
    <recommendedName>
        <fullName evidence="8">Quaternary amine transport ATP-binding protein</fullName>
        <ecNumber evidence="8">7.6.2.9</ecNumber>
    </recommendedName>
</protein>
<comment type="subunit">
    <text evidence="8">The complex is probably composed of two ATP-binding proteins, two transmembrane proteins and a solute-binding protein.</text>
</comment>
<dbReference type="AlphaFoldDB" id="A0A7G9T534"/>
<dbReference type="InterPro" id="IPR003439">
    <property type="entry name" value="ABC_transporter-like_ATP-bd"/>
</dbReference>
<dbReference type="GO" id="GO:0005524">
    <property type="term" value="F:ATP binding"/>
    <property type="evidence" value="ECO:0007669"/>
    <property type="project" value="UniProtKB-UniRule"/>
</dbReference>
<dbReference type="PROSITE" id="PS00211">
    <property type="entry name" value="ABC_TRANSPORTER_1"/>
    <property type="match status" value="1"/>
</dbReference>
<dbReference type="SMART" id="SM00116">
    <property type="entry name" value="CBS"/>
    <property type="match status" value="2"/>
</dbReference>
<proteinExistence type="inferred from homology"/>
<keyword evidence="8" id="KW-0472">Membrane</keyword>
<evidence type="ECO:0000256" key="2">
    <source>
        <dbReference type="ARBA" id="ARBA00022448"/>
    </source>
</evidence>
<keyword evidence="2 8" id="KW-0813">Transport</keyword>
<dbReference type="Proteomes" id="UP000515800">
    <property type="component" value="Chromosome"/>
</dbReference>
<dbReference type="GO" id="GO:0005886">
    <property type="term" value="C:plasma membrane"/>
    <property type="evidence" value="ECO:0007669"/>
    <property type="project" value="UniProtKB-SubCell"/>
</dbReference>
<feature type="domain" description="CBS" evidence="10">
    <location>
        <begin position="334"/>
        <end position="393"/>
    </location>
</feature>
<dbReference type="PANTHER" id="PTHR43117">
    <property type="entry name" value="OSMOPROTECTANT IMPORT ATP-BINDING PROTEIN OSMV"/>
    <property type="match status" value="1"/>
</dbReference>
<keyword evidence="6 7" id="KW-0129">CBS domain</keyword>
<dbReference type="KEGG" id="wdi:H9L19_07540"/>
<dbReference type="PROSITE" id="PS50893">
    <property type="entry name" value="ABC_TRANSPORTER_2"/>
    <property type="match status" value="1"/>
</dbReference>
<dbReference type="GO" id="GO:0031460">
    <property type="term" value="P:glycine betaine transport"/>
    <property type="evidence" value="ECO:0007669"/>
    <property type="project" value="InterPro"/>
</dbReference>
<dbReference type="InterPro" id="IPR003593">
    <property type="entry name" value="AAA+_ATPase"/>
</dbReference>
<dbReference type="InterPro" id="IPR017871">
    <property type="entry name" value="ABC_transporter-like_CS"/>
</dbReference>
<reference evidence="11 12" key="1">
    <citation type="submission" date="2020-08" db="EMBL/GenBank/DDBJ databases">
        <title>Genome sequence of Weissella diestrammenae KACC 16890T.</title>
        <authorList>
            <person name="Hyun D.-W."/>
            <person name="Bae J.-W."/>
        </authorList>
    </citation>
    <scope>NUCLEOTIDE SEQUENCE [LARGE SCALE GENOMIC DNA]</scope>
    <source>
        <strain evidence="11 12">KACC 16890</strain>
    </source>
</reference>
<evidence type="ECO:0000256" key="4">
    <source>
        <dbReference type="ARBA" id="ARBA00022741"/>
    </source>
</evidence>
<keyword evidence="12" id="KW-1185">Reference proteome</keyword>
<comment type="catalytic activity">
    <reaction evidence="8">
        <text>a quaternary ammonium(out) + ATP + H2O = a quaternary ammonium(in) + ADP + phosphate + H(+)</text>
        <dbReference type="Rhea" id="RHEA:11036"/>
        <dbReference type="ChEBI" id="CHEBI:15377"/>
        <dbReference type="ChEBI" id="CHEBI:15378"/>
        <dbReference type="ChEBI" id="CHEBI:30616"/>
        <dbReference type="ChEBI" id="CHEBI:35267"/>
        <dbReference type="ChEBI" id="CHEBI:43474"/>
        <dbReference type="ChEBI" id="CHEBI:456216"/>
    </reaction>
</comment>
<dbReference type="InterPro" id="IPR046342">
    <property type="entry name" value="CBS_dom_sf"/>
</dbReference>
<dbReference type="EC" id="7.6.2.9" evidence="8"/>
<dbReference type="Pfam" id="PF00571">
    <property type="entry name" value="CBS"/>
    <property type="match status" value="2"/>
</dbReference>
<keyword evidence="5 8" id="KW-0067">ATP-binding</keyword>
<keyword evidence="3" id="KW-0677">Repeat</keyword>
<organism evidence="11 12">
    <name type="scientific">Weissella diestrammenae</name>
    <dbReference type="NCBI Taxonomy" id="1162633"/>
    <lineage>
        <taxon>Bacteria</taxon>
        <taxon>Bacillati</taxon>
        <taxon>Bacillota</taxon>
        <taxon>Bacilli</taxon>
        <taxon>Lactobacillales</taxon>
        <taxon>Lactobacillaceae</taxon>
        <taxon>Weissella</taxon>
    </lineage>
</organism>
<dbReference type="InterPro" id="IPR005892">
    <property type="entry name" value="Gly-betaine_transp_ATP-bd"/>
</dbReference>
<feature type="domain" description="CBS" evidence="10">
    <location>
        <begin position="274"/>
        <end position="333"/>
    </location>
</feature>
<dbReference type="NCBIfam" id="TIGR01186">
    <property type="entry name" value="proV"/>
    <property type="match status" value="1"/>
</dbReference>
<evidence type="ECO:0000256" key="5">
    <source>
        <dbReference type="ARBA" id="ARBA00022840"/>
    </source>
</evidence>
<dbReference type="GO" id="GO:0015418">
    <property type="term" value="F:ABC-type quaternary ammonium compound transporting activity"/>
    <property type="evidence" value="ECO:0007669"/>
    <property type="project" value="UniProtKB-EC"/>
</dbReference>
<dbReference type="FunFam" id="3.40.50.300:FF:000425">
    <property type="entry name" value="Probable ABC transporter, ATP-binding subunit"/>
    <property type="match status" value="1"/>
</dbReference>
<dbReference type="InterPro" id="IPR000644">
    <property type="entry name" value="CBS_dom"/>
</dbReference>
<dbReference type="Gene3D" id="3.10.580.10">
    <property type="entry name" value="CBS-domain"/>
    <property type="match status" value="1"/>
</dbReference>